<name>A0A8T2Y1S3_POPDE</name>
<dbReference type="EMBL" id="JACEGQ020000009">
    <property type="protein sequence ID" value="KAH8498992.1"/>
    <property type="molecule type" value="Genomic_DNA"/>
</dbReference>
<evidence type="ECO:0000313" key="1">
    <source>
        <dbReference type="EMBL" id="KAH8498992.1"/>
    </source>
</evidence>
<dbReference type="AlphaFoldDB" id="A0A8T2Y1S3"/>
<proteinExistence type="predicted"/>
<accession>A0A8T2Y1S3</accession>
<gene>
    <name evidence="1" type="ORF">H0E87_017780</name>
</gene>
<comment type="caution">
    <text evidence="1">The sequence shown here is derived from an EMBL/GenBank/DDBJ whole genome shotgun (WGS) entry which is preliminary data.</text>
</comment>
<reference evidence="1" key="1">
    <citation type="journal article" date="2021" name="J. Hered.">
        <title>Genome Assembly of Salicaceae Populus deltoides (Eastern Cottonwood) I-69 Based on Nanopore Sequencing and Hi-C Technologies.</title>
        <authorList>
            <person name="Bai S."/>
            <person name="Wu H."/>
            <person name="Zhang J."/>
            <person name="Pan Z."/>
            <person name="Zhao W."/>
            <person name="Li Z."/>
            <person name="Tong C."/>
        </authorList>
    </citation>
    <scope>NUCLEOTIDE SEQUENCE</scope>
    <source>
        <tissue evidence="1">Leaf</tissue>
    </source>
</reference>
<evidence type="ECO:0000313" key="2">
    <source>
        <dbReference type="Proteomes" id="UP000807159"/>
    </source>
</evidence>
<dbReference type="Proteomes" id="UP000807159">
    <property type="component" value="Chromosome 9"/>
</dbReference>
<protein>
    <submittedName>
        <fullName evidence="1">Uncharacterized protein</fullName>
    </submittedName>
</protein>
<feature type="non-terminal residue" evidence="1">
    <location>
        <position position="1"/>
    </location>
</feature>
<sequence>LIWLTRNEVIYNDGRLDQCGLWSLIYNSQQGCSLGTEVLGRALFCYTGDALLRSPDCVKSVSALKWNTDGIRYKWSTIKDHELIFSSSILTASTN</sequence>
<keyword evidence="2" id="KW-1185">Reference proteome</keyword>
<organism evidence="1 2">
    <name type="scientific">Populus deltoides</name>
    <name type="common">Eastern poplar</name>
    <name type="synonym">Eastern cottonwood</name>
    <dbReference type="NCBI Taxonomy" id="3696"/>
    <lineage>
        <taxon>Eukaryota</taxon>
        <taxon>Viridiplantae</taxon>
        <taxon>Streptophyta</taxon>
        <taxon>Embryophyta</taxon>
        <taxon>Tracheophyta</taxon>
        <taxon>Spermatophyta</taxon>
        <taxon>Magnoliopsida</taxon>
        <taxon>eudicotyledons</taxon>
        <taxon>Gunneridae</taxon>
        <taxon>Pentapetalae</taxon>
        <taxon>rosids</taxon>
        <taxon>fabids</taxon>
        <taxon>Malpighiales</taxon>
        <taxon>Salicaceae</taxon>
        <taxon>Saliceae</taxon>
        <taxon>Populus</taxon>
    </lineage>
</organism>